<dbReference type="SMART" id="SM00642">
    <property type="entry name" value="Aamy"/>
    <property type="match status" value="1"/>
</dbReference>
<evidence type="ECO:0000259" key="2">
    <source>
        <dbReference type="SMART" id="SM00642"/>
    </source>
</evidence>
<evidence type="ECO:0000313" key="3">
    <source>
        <dbReference type="EMBL" id="VYT96870.1"/>
    </source>
</evidence>
<dbReference type="InterPro" id="IPR013783">
    <property type="entry name" value="Ig-like_fold"/>
</dbReference>
<dbReference type="InterPro" id="IPR011840">
    <property type="entry name" value="PulA_typeI"/>
</dbReference>
<dbReference type="RefSeq" id="WP_156625661.1">
    <property type="nucleotide sequence ID" value="NZ_CACRTO010000010.1"/>
</dbReference>
<dbReference type="Pfam" id="PF00128">
    <property type="entry name" value="Alpha-amylase"/>
    <property type="match status" value="2"/>
</dbReference>
<dbReference type="PANTHER" id="PTHR43002">
    <property type="entry name" value="GLYCOGEN DEBRANCHING ENZYME"/>
    <property type="match status" value="1"/>
</dbReference>
<dbReference type="NCBIfam" id="TIGR02104">
    <property type="entry name" value="pulA_typeI"/>
    <property type="match status" value="1"/>
</dbReference>
<accession>A0A6N3B4C6</accession>
<dbReference type="InterPro" id="IPR004193">
    <property type="entry name" value="Glyco_hydro_13_N"/>
</dbReference>
<organism evidence="3">
    <name type="scientific">Clostridium tertium</name>
    <dbReference type="NCBI Taxonomy" id="1559"/>
    <lineage>
        <taxon>Bacteria</taxon>
        <taxon>Bacillati</taxon>
        <taxon>Bacillota</taxon>
        <taxon>Clostridia</taxon>
        <taxon>Eubacteriales</taxon>
        <taxon>Clostridiaceae</taxon>
        <taxon>Clostridium</taxon>
    </lineage>
</organism>
<dbReference type="InterPro" id="IPR013780">
    <property type="entry name" value="Glyco_hydro_b"/>
</dbReference>
<dbReference type="Gene3D" id="2.60.40.1180">
    <property type="entry name" value="Golgi alpha-mannosidase II"/>
    <property type="match status" value="1"/>
</dbReference>
<dbReference type="CDD" id="cd02860">
    <property type="entry name" value="E_set_Pullulanase"/>
    <property type="match status" value="1"/>
</dbReference>
<dbReference type="GO" id="GO:0051060">
    <property type="term" value="F:pullulanase activity"/>
    <property type="evidence" value="ECO:0007669"/>
    <property type="project" value="UniProtKB-EC"/>
</dbReference>
<reference evidence="3" key="1">
    <citation type="submission" date="2019-11" db="EMBL/GenBank/DDBJ databases">
        <authorList>
            <person name="Feng L."/>
        </authorList>
    </citation>
    <scope>NUCLEOTIDE SEQUENCE</scope>
    <source>
        <strain evidence="3">CTertiumLFYP3</strain>
    </source>
</reference>
<dbReference type="Pfam" id="PF21653">
    <property type="entry name" value="pulA_all-beta"/>
    <property type="match status" value="1"/>
</dbReference>
<gene>
    <name evidence="3" type="primary">amyX</name>
    <name evidence="3" type="ORF">CTLFYP3_01132</name>
</gene>
<protein>
    <submittedName>
        <fullName evidence="3">Pullulanase</fullName>
        <ecNumber evidence="3">3.2.1.41</ecNumber>
    </submittedName>
</protein>
<dbReference type="Gene3D" id="3.20.20.80">
    <property type="entry name" value="Glycosidases"/>
    <property type="match status" value="1"/>
</dbReference>
<dbReference type="Pfam" id="PF02922">
    <property type="entry name" value="CBM_48"/>
    <property type="match status" value="1"/>
</dbReference>
<dbReference type="InterPro" id="IPR017853">
    <property type="entry name" value="GH"/>
</dbReference>
<proteinExistence type="inferred from homology"/>
<sequence>MRQFDIKNIDSMYYYEGEDLGCTLTDTNTVFKFWSPLADSIELCIYNDYKEDEKKVFNMMKDEYGVWTKVIEENLEGKYYTFIATVDNKVNEGVDPYAKALSVNGEKAAIVNMIHTNPVGFINHKRPEKLYGTDSVIYELSVRDISSDISSGIINKGKFLGITEENTFSNNGTKTGLSHIKDLGVTHVQLMPIYDFSSIDETLPQDEQYNWGYDPANYNAPEGSYGTDPYNPICRIKELKKAIQVLHENGISVIMDVVYNHMYDVMKSGFHKLMPGYYFRYNNGNLSDESMCGNAVASENAMVRKFIVDSVKHWALEYQIDGFRFDLMGLIDVDTMNAVREEMNKIDSNIIIIGEGWDMNSILSSDKRAIQRNAYKLKDIGFFNDTTRDVLRGNAFSLYEKGFLNGGQNKETDVKKTIVGGIKYSEGISTWGDVNPNQVVNYVECHDNHTLYDKLKLTISDEDKIKYMHRLGTSIVLLSQGIPFIHSGQEFLRTKNGIDNTYNSRDEINKIDWFRKYENMDTVEYVKGLIKLRKEYSVFRMKTVDEIKDSLKFIDAPANSVAYKLINLNDSDAKEIIVIHNVNESDIEVNLSSKESIRVLVNKEEAGIDVISEIKTDKLVCEGLSTLVGIIV</sequence>
<dbReference type="Gene3D" id="2.60.40.10">
    <property type="entry name" value="Immunoglobulins"/>
    <property type="match status" value="1"/>
</dbReference>
<dbReference type="InterPro" id="IPR014756">
    <property type="entry name" value="Ig_E-set"/>
</dbReference>
<comment type="similarity">
    <text evidence="1">Belongs to the glycosyl hydrolase 13 family.</text>
</comment>
<dbReference type="AlphaFoldDB" id="A0A6N3B4C6"/>
<dbReference type="GO" id="GO:0005975">
    <property type="term" value="P:carbohydrate metabolic process"/>
    <property type="evidence" value="ECO:0007669"/>
    <property type="project" value="InterPro"/>
</dbReference>
<dbReference type="InterPro" id="IPR006047">
    <property type="entry name" value="GH13_cat_dom"/>
</dbReference>
<keyword evidence="3" id="KW-0326">Glycosidase</keyword>
<dbReference type="SUPFAM" id="SSF51445">
    <property type="entry name" value="(Trans)glycosidases"/>
    <property type="match status" value="1"/>
</dbReference>
<feature type="domain" description="Glycosyl hydrolase family 13 catalytic" evidence="2">
    <location>
        <begin position="170"/>
        <end position="533"/>
    </location>
</feature>
<keyword evidence="3" id="KW-0378">Hydrolase</keyword>
<dbReference type="CDD" id="cd11341">
    <property type="entry name" value="AmyAc_Pullulanase_LD-like"/>
    <property type="match status" value="1"/>
</dbReference>
<evidence type="ECO:0000256" key="1">
    <source>
        <dbReference type="ARBA" id="ARBA00008061"/>
    </source>
</evidence>
<dbReference type="EC" id="3.2.1.41" evidence="3"/>
<dbReference type="SUPFAM" id="SSF81296">
    <property type="entry name" value="E set domains"/>
    <property type="match status" value="1"/>
</dbReference>
<dbReference type="InterPro" id="IPR049117">
    <property type="entry name" value="pulA_all-beta"/>
</dbReference>
<dbReference type="EMBL" id="CACRTO010000010">
    <property type="protein sequence ID" value="VYT96870.1"/>
    <property type="molecule type" value="Genomic_DNA"/>
</dbReference>
<name>A0A6N3B4C6_9CLOT</name>